<accession>A0AAW3T1H7</accession>
<proteinExistence type="predicted"/>
<evidence type="ECO:0000313" key="1">
    <source>
        <dbReference type="EMBL" id="MBA5205028.1"/>
    </source>
</evidence>
<name>A0AAW3T1H7_9GAMM</name>
<organism evidence="1 2">
    <name type="scientific">Pectobacterium aroidearum</name>
    <dbReference type="NCBI Taxonomy" id="1201031"/>
    <lineage>
        <taxon>Bacteria</taxon>
        <taxon>Pseudomonadati</taxon>
        <taxon>Pseudomonadota</taxon>
        <taxon>Gammaproteobacteria</taxon>
        <taxon>Enterobacterales</taxon>
        <taxon>Pectobacteriaceae</taxon>
        <taxon>Pectobacterium</taxon>
    </lineage>
</organism>
<sequence length="127" mass="14859">MVLRVTHTALVEAVFQESVSAEEIREWLAHIEHLLESKQPFFFIASTLAHTEFAPDYRAIQAFWYRQHKPAFQHYCRGLVRIARDAAEQVRLDVPALHRSWGVPYFVTLDKSGGYHWIAERMMDMGE</sequence>
<dbReference type="EMBL" id="JACERJ010000009">
    <property type="protein sequence ID" value="MBA5205028.1"/>
    <property type="molecule type" value="Genomic_DNA"/>
</dbReference>
<protein>
    <recommendedName>
        <fullName evidence="3">PH domain-containing protein</fullName>
    </recommendedName>
</protein>
<dbReference type="AlphaFoldDB" id="A0AAW3T1H7"/>
<dbReference type="Proteomes" id="UP000557749">
    <property type="component" value="Unassembled WGS sequence"/>
</dbReference>
<reference evidence="1 2" key="1">
    <citation type="submission" date="2020-07" db="EMBL/GenBank/DDBJ databases">
        <title>Characterization of Pectobacterium aroidearum strains causing soft rot on Amorphophallus konjac.</title>
        <authorList>
            <person name="Xie H."/>
        </authorList>
    </citation>
    <scope>NUCLEOTIDE SEQUENCE [LARGE SCALE GENOMIC DNA]</scope>
    <source>
        <strain evidence="1 2">MY7</strain>
    </source>
</reference>
<gene>
    <name evidence="1" type="ORF">H2Y57_15215</name>
</gene>
<dbReference type="RefSeq" id="WP_181845592.1">
    <property type="nucleotide sequence ID" value="NZ_JACERJ010000009.1"/>
</dbReference>
<comment type="caution">
    <text evidence="1">The sequence shown here is derived from an EMBL/GenBank/DDBJ whole genome shotgun (WGS) entry which is preliminary data.</text>
</comment>
<evidence type="ECO:0008006" key="3">
    <source>
        <dbReference type="Google" id="ProtNLM"/>
    </source>
</evidence>
<evidence type="ECO:0000313" key="2">
    <source>
        <dbReference type="Proteomes" id="UP000557749"/>
    </source>
</evidence>